<dbReference type="AlphaFoldDB" id="A0A0C2XJ05"/>
<protein>
    <recommendedName>
        <fullName evidence="4">Large ribosomal subunit protein bL34m</fullName>
    </recommendedName>
</protein>
<evidence type="ECO:0000256" key="4">
    <source>
        <dbReference type="ARBA" id="ARBA00035274"/>
    </source>
</evidence>
<name>A0A0C2XJ05_AMAMK</name>
<keyword evidence="2" id="KW-0689">Ribosomal protein</keyword>
<evidence type="ECO:0000256" key="2">
    <source>
        <dbReference type="ARBA" id="ARBA00022980"/>
    </source>
</evidence>
<evidence type="ECO:0000256" key="5">
    <source>
        <dbReference type="SAM" id="MobiDB-lite"/>
    </source>
</evidence>
<dbReference type="Pfam" id="PF00468">
    <property type="entry name" value="Ribosomal_L34"/>
    <property type="match status" value="1"/>
</dbReference>
<dbReference type="HOGENOM" id="CLU_129938_0_0_1"/>
<dbReference type="STRING" id="946122.A0A0C2XJ05"/>
<dbReference type="OrthoDB" id="431691at2759"/>
<keyword evidence="3" id="KW-0687">Ribonucleoprotein</keyword>
<dbReference type="GO" id="GO:0003735">
    <property type="term" value="F:structural constituent of ribosome"/>
    <property type="evidence" value="ECO:0007669"/>
    <property type="project" value="InterPro"/>
</dbReference>
<dbReference type="EMBL" id="KN818227">
    <property type="protein sequence ID" value="KIL68963.1"/>
    <property type="molecule type" value="Genomic_DNA"/>
</dbReference>
<dbReference type="FunFam" id="1.10.287.3980:FF:000001">
    <property type="entry name" value="Mitochondrial ribosomal protein L34"/>
    <property type="match status" value="1"/>
</dbReference>
<accession>A0A0C2XJ05</accession>
<dbReference type="InterPro" id="IPR000271">
    <property type="entry name" value="Ribosomal_bL34"/>
</dbReference>
<dbReference type="Gene3D" id="1.10.287.3980">
    <property type="match status" value="1"/>
</dbReference>
<dbReference type="PANTHER" id="PTHR14503">
    <property type="entry name" value="MITOCHONDRIAL RIBOSOMAL PROTEIN 34 FAMILY MEMBER"/>
    <property type="match status" value="1"/>
</dbReference>
<dbReference type="InParanoid" id="A0A0C2XJ05"/>
<sequence>MPRLARAFAHLLLRPSPLIPSFSHSLQRPLLPIIQTIKPFHHPLLSPQTFPSFPFLQVRSIQRGAEYQPSQRKRKRKHGFLARKRSLGGRKVLNRRAAKGRRYLSH</sequence>
<feature type="region of interest" description="Disordered" evidence="5">
    <location>
        <begin position="64"/>
        <end position="86"/>
    </location>
</feature>
<gene>
    <name evidence="6" type="ORF">M378DRAFT_120273</name>
</gene>
<dbReference type="PANTHER" id="PTHR14503:SF4">
    <property type="entry name" value="LARGE RIBOSOMAL SUBUNIT PROTEIN BL34M"/>
    <property type="match status" value="1"/>
</dbReference>
<organism evidence="6 7">
    <name type="scientific">Amanita muscaria (strain Koide BX008)</name>
    <dbReference type="NCBI Taxonomy" id="946122"/>
    <lineage>
        <taxon>Eukaryota</taxon>
        <taxon>Fungi</taxon>
        <taxon>Dikarya</taxon>
        <taxon>Basidiomycota</taxon>
        <taxon>Agaricomycotina</taxon>
        <taxon>Agaricomycetes</taxon>
        <taxon>Agaricomycetidae</taxon>
        <taxon>Agaricales</taxon>
        <taxon>Pluteineae</taxon>
        <taxon>Amanitaceae</taxon>
        <taxon>Amanita</taxon>
    </lineage>
</organism>
<proteinExistence type="inferred from homology"/>
<dbReference type="NCBIfam" id="TIGR01030">
    <property type="entry name" value="rpmH_bact"/>
    <property type="match status" value="1"/>
</dbReference>
<evidence type="ECO:0000313" key="7">
    <source>
        <dbReference type="Proteomes" id="UP000054549"/>
    </source>
</evidence>
<comment type="similarity">
    <text evidence="1">Belongs to the bacterial ribosomal protein bL34 family.</text>
</comment>
<evidence type="ECO:0000256" key="1">
    <source>
        <dbReference type="ARBA" id="ARBA00010111"/>
    </source>
</evidence>
<reference evidence="6 7" key="1">
    <citation type="submission" date="2014-04" db="EMBL/GenBank/DDBJ databases">
        <title>Evolutionary Origins and Diversification of the Mycorrhizal Mutualists.</title>
        <authorList>
            <consortium name="DOE Joint Genome Institute"/>
            <consortium name="Mycorrhizal Genomics Consortium"/>
            <person name="Kohler A."/>
            <person name="Kuo A."/>
            <person name="Nagy L.G."/>
            <person name="Floudas D."/>
            <person name="Copeland A."/>
            <person name="Barry K.W."/>
            <person name="Cichocki N."/>
            <person name="Veneault-Fourrey C."/>
            <person name="LaButti K."/>
            <person name="Lindquist E.A."/>
            <person name="Lipzen A."/>
            <person name="Lundell T."/>
            <person name="Morin E."/>
            <person name="Murat C."/>
            <person name="Riley R."/>
            <person name="Ohm R."/>
            <person name="Sun H."/>
            <person name="Tunlid A."/>
            <person name="Henrissat B."/>
            <person name="Grigoriev I.V."/>
            <person name="Hibbett D.S."/>
            <person name="Martin F."/>
        </authorList>
    </citation>
    <scope>NUCLEOTIDE SEQUENCE [LARGE SCALE GENOMIC DNA]</scope>
    <source>
        <strain evidence="6 7">Koide BX008</strain>
    </source>
</reference>
<evidence type="ECO:0000256" key="3">
    <source>
        <dbReference type="ARBA" id="ARBA00023274"/>
    </source>
</evidence>
<dbReference type="GO" id="GO:0005762">
    <property type="term" value="C:mitochondrial large ribosomal subunit"/>
    <property type="evidence" value="ECO:0007669"/>
    <property type="project" value="TreeGrafter"/>
</dbReference>
<keyword evidence="7" id="KW-1185">Reference proteome</keyword>
<dbReference type="FunCoup" id="A0A0C2XJ05">
    <property type="interactions" value="117"/>
</dbReference>
<dbReference type="HAMAP" id="MF_00391">
    <property type="entry name" value="Ribosomal_bL34"/>
    <property type="match status" value="1"/>
</dbReference>
<evidence type="ECO:0000313" key="6">
    <source>
        <dbReference type="EMBL" id="KIL68963.1"/>
    </source>
</evidence>
<dbReference type="GO" id="GO:0006412">
    <property type="term" value="P:translation"/>
    <property type="evidence" value="ECO:0007669"/>
    <property type="project" value="InterPro"/>
</dbReference>
<feature type="compositionally biased region" description="Basic residues" evidence="5">
    <location>
        <begin position="71"/>
        <end position="86"/>
    </location>
</feature>
<dbReference type="Proteomes" id="UP000054549">
    <property type="component" value="Unassembled WGS sequence"/>
</dbReference>